<dbReference type="RefSeq" id="WP_008186499.1">
    <property type="nucleotide sequence ID" value="NZ_GL890934.1"/>
</dbReference>
<dbReference type="HOGENOM" id="CLU_3027338_0_0_3"/>
<organism evidence="1 2">
    <name type="scientific">Moorena producens 3L</name>
    <dbReference type="NCBI Taxonomy" id="489825"/>
    <lineage>
        <taxon>Bacteria</taxon>
        <taxon>Bacillati</taxon>
        <taxon>Cyanobacteriota</taxon>
        <taxon>Cyanophyceae</taxon>
        <taxon>Coleofasciculales</taxon>
        <taxon>Coleofasciculaceae</taxon>
        <taxon>Moorena</taxon>
    </lineage>
</organism>
<reference evidence="2" key="1">
    <citation type="journal article" date="2011" name="Proc. Natl. Acad. Sci. U.S.A.">
        <title>Genomic insights into the physiology and ecology of the marine filamentous cyanobacterium Lyngbya majuscula.</title>
        <authorList>
            <person name="Jones A.C."/>
            <person name="Monroe E.A."/>
            <person name="Podell S."/>
            <person name="Hess W.R."/>
            <person name="Klages S."/>
            <person name="Esquenazi E."/>
            <person name="Niessen S."/>
            <person name="Hoover H."/>
            <person name="Rothmann M."/>
            <person name="Lasken R.S."/>
            <person name="Yates J.R.III."/>
            <person name="Reinhardt R."/>
            <person name="Kube M."/>
            <person name="Burkart M.D."/>
            <person name="Allen E.E."/>
            <person name="Dorrestein P.C."/>
            <person name="Gerwick W.H."/>
            <person name="Gerwick L."/>
        </authorList>
    </citation>
    <scope>NUCLEOTIDE SEQUENCE [LARGE SCALE GENOMIC DNA]</scope>
    <source>
        <strain evidence="2">3L</strain>
    </source>
</reference>
<evidence type="ECO:0000313" key="2">
    <source>
        <dbReference type="Proteomes" id="UP000003959"/>
    </source>
</evidence>
<sequence>MPLVYLIAVVSKTDCPSAAITGIICGLGRGFLNHRQEKTPGTVKDFHRDAQVTYD</sequence>
<dbReference type="Proteomes" id="UP000003959">
    <property type="component" value="Unassembled WGS sequence"/>
</dbReference>
<name>F4XUU9_9CYAN</name>
<keyword evidence="2" id="KW-1185">Reference proteome</keyword>
<evidence type="ECO:0000313" key="1">
    <source>
        <dbReference type="EMBL" id="EGJ31652.1"/>
    </source>
</evidence>
<dbReference type="AlphaFoldDB" id="F4XUU9"/>
<dbReference type="EMBL" id="GL890934">
    <property type="protein sequence ID" value="EGJ31652.1"/>
    <property type="molecule type" value="Genomic_DNA"/>
</dbReference>
<protein>
    <submittedName>
        <fullName evidence="1">Uncharacterized protein</fullName>
    </submittedName>
</protein>
<accession>F4XUU9</accession>
<proteinExistence type="predicted"/>
<gene>
    <name evidence="1" type="ORF">LYNGBM3L_36020</name>
</gene>